<comment type="caution">
    <text evidence="1">The sequence shown here is derived from an EMBL/GenBank/DDBJ whole genome shotgun (WGS) entry which is preliminary data.</text>
</comment>
<reference evidence="1 2" key="1">
    <citation type="submission" date="2016-03" db="EMBL/GenBank/DDBJ databases">
        <title>Fine-scale spatial genetic structure of a fungal parasite of coffee scale insects.</title>
        <authorList>
            <person name="Jackson D."/>
            <person name="Zemenick K.A."/>
            <person name="Malloure B."/>
            <person name="Quandt C.A."/>
            <person name="James T.Y."/>
        </authorList>
    </citation>
    <scope>NUCLEOTIDE SEQUENCE [LARGE SCALE GENOMIC DNA]</scope>
    <source>
        <strain evidence="1 2">UM487</strain>
    </source>
</reference>
<dbReference type="Proteomes" id="UP000243081">
    <property type="component" value="Unassembled WGS sequence"/>
</dbReference>
<name>A0A179IC32_CORDF</name>
<gene>
    <name evidence="1" type="ORF">LLEC1_03465</name>
</gene>
<dbReference type="AlphaFoldDB" id="A0A179IC32"/>
<sequence length="400" mass="43452">MRDGSKNPLQEHLLENLLARGSHYPVDAVSLEDAQPAQLVTLGLVEPQHFGVVARVHRREERDLCGAQLAAVVDNVLAARPLALGLDANVLGVGELPLRIAVAGERVPHRHGVVQREAGLGVRPQDAGNLGKRAADKVLHPHGQRAARGHDGRHGLGKVLAGQLRGRGRQRAEGKDARRGHGIGVRVELGDGGDVALDLDGAAHNDDLLGPEEGLGVLGRGEGRVGHGADGEDRDAVDGVLLEEAQNLLVRELPRGREERRDLFQVRLGRALLAEDLQPLLGRAKVWKRGMNVVKTIQTVYRRKRIHVLSGNRRTEVVKLEILFLQRMFCAESNQRLACLERLKALGTAVGFAPGHFLFNHLHHADDVASAAESVVSNNAGDGWWAGTRGLTIPEEHFRR</sequence>
<evidence type="ECO:0000313" key="2">
    <source>
        <dbReference type="Proteomes" id="UP000243081"/>
    </source>
</evidence>
<evidence type="ECO:0000313" key="1">
    <source>
        <dbReference type="EMBL" id="OAR00248.1"/>
    </source>
</evidence>
<proteinExistence type="predicted"/>
<accession>A0A179IC32</accession>
<protein>
    <submittedName>
        <fullName evidence="1">Uncharacterized protein</fullName>
    </submittedName>
</protein>
<organism evidence="1 2">
    <name type="scientific">Cordyceps confragosa</name>
    <name type="common">Lecanicillium lecanii</name>
    <dbReference type="NCBI Taxonomy" id="2714763"/>
    <lineage>
        <taxon>Eukaryota</taxon>
        <taxon>Fungi</taxon>
        <taxon>Dikarya</taxon>
        <taxon>Ascomycota</taxon>
        <taxon>Pezizomycotina</taxon>
        <taxon>Sordariomycetes</taxon>
        <taxon>Hypocreomycetidae</taxon>
        <taxon>Hypocreales</taxon>
        <taxon>Cordycipitaceae</taxon>
        <taxon>Akanthomyces</taxon>
    </lineage>
</organism>
<dbReference type="EMBL" id="LUKN01001777">
    <property type="protein sequence ID" value="OAR00248.1"/>
    <property type="molecule type" value="Genomic_DNA"/>
</dbReference>
<keyword evidence="2" id="KW-1185">Reference proteome</keyword>
<dbReference type="OrthoDB" id="10643143at2759"/>